<dbReference type="Pfam" id="PF00128">
    <property type="entry name" value="Alpha-amylase"/>
    <property type="match status" value="1"/>
</dbReference>
<dbReference type="PaxDb" id="449447-MAE_54650"/>
<dbReference type="EMBL" id="AP009552">
    <property type="protein sequence ID" value="BAG05287.1"/>
    <property type="molecule type" value="Genomic_DNA"/>
</dbReference>
<dbReference type="SUPFAM" id="SSF51445">
    <property type="entry name" value="(Trans)glycosidases"/>
    <property type="match status" value="1"/>
</dbReference>
<dbReference type="RefSeq" id="WP_012267783.1">
    <property type="nucleotide sequence ID" value="NC_010296.1"/>
</dbReference>
<accession>B0JGM1</accession>
<proteinExistence type="predicted"/>
<dbReference type="Proteomes" id="UP000001510">
    <property type="component" value="Chromosome"/>
</dbReference>
<reference evidence="2 3" key="1">
    <citation type="journal article" date="2007" name="DNA Res.">
        <title>Complete genomic structure of the bloom-forming toxic cyanobacterium Microcystis aeruginosa NIES-843.</title>
        <authorList>
            <person name="Kaneko T."/>
            <person name="Nakajima N."/>
            <person name="Okamoto S."/>
            <person name="Suzuki I."/>
            <person name="Tanabe Y."/>
            <person name="Tamaoki M."/>
            <person name="Nakamura Y."/>
            <person name="Kasai F."/>
            <person name="Watanabe A."/>
            <person name="Kawashima K."/>
            <person name="Kishida Y."/>
            <person name="Ono A."/>
            <person name="Shimizu Y."/>
            <person name="Takahashi C."/>
            <person name="Minami C."/>
            <person name="Fujishiro T."/>
            <person name="Kohara M."/>
            <person name="Katoh M."/>
            <person name="Nakazaki N."/>
            <person name="Nakayama S."/>
            <person name="Yamada M."/>
            <person name="Tabata S."/>
            <person name="Watanabe M.M."/>
        </authorList>
    </citation>
    <scope>NUCLEOTIDE SEQUENCE [LARGE SCALE GENOMIC DNA]</scope>
    <source>
        <strain evidence="3">NIES-843 / IAM M-247</strain>
    </source>
</reference>
<feature type="domain" description="Glycosyl hydrolase family 13 catalytic" evidence="1">
    <location>
        <begin position="39"/>
        <end position="502"/>
    </location>
</feature>
<dbReference type="PANTHER" id="PTHR10357">
    <property type="entry name" value="ALPHA-AMYLASE FAMILY MEMBER"/>
    <property type="match status" value="1"/>
</dbReference>
<dbReference type="Gene3D" id="3.20.20.80">
    <property type="entry name" value="Glycosidases"/>
    <property type="match status" value="2"/>
</dbReference>
<protein>
    <submittedName>
        <fullName evidence="2">Alpha-amylase family protein</fullName>
    </submittedName>
</protein>
<dbReference type="BioCyc" id="MAER449447:MAE_RS23745-MONOMER"/>
<dbReference type="PATRIC" id="fig|449447.4.peg.4983"/>
<name>B0JGM1_MICAN</name>
<organism evidence="2 3">
    <name type="scientific">Microcystis aeruginosa (strain NIES-843 / IAM M-2473)</name>
    <dbReference type="NCBI Taxonomy" id="449447"/>
    <lineage>
        <taxon>Bacteria</taxon>
        <taxon>Bacillati</taxon>
        <taxon>Cyanobacteriota</taxon>
        <taxon>Cyanophyceae</taxon>
        <taxon>Oscillatoriophycideae</taxon>
        <taxon>Chroococcales</taxon>
        <taxon>Microcystaceae</taxon>
        <taxon>Microcystis</taxon>
    </lineage>
</organism>
<dbReference type="KEGG" id="mar:MAE_54650"/>
<dbReference type="HOGENOM" id="CLU_031181_0_0_3"/>
<evidence type="ECO:0000313" key="3">
    <source>
        <dbReference type="Proteomes" id="UP000001510"/>
    </source>
</evidence>
<dbReference type="AlphaFoldDB" id="B0JGM1"/>
<gene>
    <name evidence="2" type="ordered locus">MAE_54650</name>
</gene>
<dbReference type="InterPro" id="IPR006047">
    <property type="entry name" value="GH13_cat_dom"/>
</dbReference>
<evidence type="ECO:0000259" key="1">
    <source>
        <dbReference type="SMART" id="SM00642"/>
    </source>
</evidence>
<dbReference type="CAZy" id="GH13">
    <property type="family name" value="Glycoside Hydrolase Family 13"/>
</dbReference>
<keyword evidence="3" id="KW-1185">Reference proteome</keyword>
<dbReference type="STRING" id="449447.MAE_54650"/>
<dbReference type="SMART" id="SM00642">
    <property type="entry name" value="Aamy"/>
    <property type="match status" value="1"/>
</dbReference>
<evidence type="ECO:0000313" key="2">
    <source>
        <dbReference type="EMBL" id="BAG05287.1"/>
    </source>
</evidence>
<dbReference type="EnsemblBacteria" id="BAG05287">
    <property type="protein sequence ID" value="BAG05287"/>
    <property type="gene ID" value="MAE_54650"/>
</dbReference>
<sequence>MSRTLVEAAAPQELRLADLKPRGRVNPSPATWRDQILYFLLPDRFSDGGEGGRTLFDRSNPSTFRKNDKKQWMAGGKIFQGGTIAGIKSKLDYLQNLGVTTLWIAPVCKQRKDLETYHGYGIQNFLEIDPRFGTRQELRDLVDAAHTKGMYVLLDIIYNHSGNNWFYNVGGRPKTTEKYRFAPPYPVHGWRSDTGSSIPISSISPSDLEDGVWPQEFQDLDWYTKAGEICKWDPEGWEEPLHPDNEFRRGDFSDLKDLNLNRSDVLNAVIKVYQYWIALSDCDGFRIDTVKHVSWEASRNFCGAIHEYAESIGKENFLLLGEVTGGADMARNYLEIFGRNLDAVLDIGEPPQKLAGMTKGFREPSDFFNQFAGHDSLGSHRETGRYHVSILDDHDMVGRGKNRFAANNPNLEQVAHAVGVQLTTLGIPCIYYGTEQAFDGKESYHDFSIEPRDSNGKIPFDDRYIRESMFGGTFGAFETENCHFFDENHPTYLRIAAIALIRNGDNKIGLALRRGRQYLRETSILGRPFNIPAREELVAWSRILFDQEVLIAVNTNGTAVRGADITVDGSLSPIGGQMTYLYRSDWADSQLHTPPTDQTVNIISNGSRATVKIDLPPAGMAILTHFPSN</sequence>
<dbReference type="GO" id="GO:0005975">
    <property type="term" value="P:carbohydrate metabolic process"/>
    <property type="evidence" value="ECO:0007669"/>
    <property type="project" value="InterPro"/>
</dbReference>
<dbReference type="PANTHER" id="PTHR10357:SF209">
    <property type="entry name" value="PERIPLASMIC ALPHA-AMYLASE"/>
    <property type="match status" value="1"/>
</dbReference>
<dbReference type="eggNOG" id="COG0366">
    <property type="taxonomic scope" value="Bacteria"/>
</dbReference>
<dbReference type="InterPro" id="IPR017853">
    <property type="entry name" value="GH"/>
</dbReference>
<dbReference type="CDD" id="cd11352">
    <property type="entry name" value="AmyAc_5"/>
    <property type="match status" value="1"/>
</dbReference>